<organism evidence="5 6">
    <name type="scientific">Candidula unifasciata</name>
    <dbReference type="NCBI Taxonomy" id="100452"/>
    <lineage>
        <taxon>Eukaryota</taxon>
        <taxon>Metazoa</taxon>
        <taxon>Spiralia</taxon>
        <taxon>Lophotrochozoa</taxon>
        <taxon>Mollusca</taxon>
        <taxon>Gastropoda</taxon>
        <taxon>Heterobranchia</taxon>
        <taxon>Euthyneura</taxon>
        <taxon>Panpulmonata</taxon>
        <taxon>Eupulmonata</taxon>
        <taxon>Stylommatophora</taxon>
        <taxon>Helicina</taxon>
        <taxon>Helicoidea</taxon>
        <taxon>Geomitridae</taxon>
        <taxon>Candidula</taxon>
    </lineage>
</organism>
<name>A0A8S3ZRD6_9EUPU</name>
<evidence type="ECO:0000256" key="1">
    <source>
        <dbReference type="ARBA" id="ARBA00004123"/>
    </source>
</evidence>
<dbReference type="Proteomes" id="UP000678393">
    <property type="component" value="Unassembled WGS sequence"/>
</dbReference>
<reference evidence="5" key="1">
    <citation type="submission" date="2021-04" db="EMBL/GenBank/DDBJ databases">
        <authorList>
            <consortium name="Molecular Ecology Group"/>
        </authorList>
    </citation>
    <scope>NUCLEOTIDE SEQUENCE</scope>
</reference>
<feature type="compositionally biased region" description="Basic and acidic residues" evidence="3">
    <location>
        <begin position="264"/>
        <end position="278"/>
    </location>
</feature>
<feature type="region of interest" description="Disordered" evidence="3">
    <location>
        <begin position="244"/>
        <end position="292"/>
    </location>
</feature>
<protein>
    <recommendedName>
        <fullName evidence="4">Rad21/Rec8-like protein N-terminal domain-containing protein</fullName>
    </recommendedName>
</protein>
<evidence type="ECO:0000259" key="4">
    <source>
        <dbReference type="Pfam" id="PF04825"/>
    </source>
</evidence>
<keyword evidence="2" id="KW-0539">Nucleus</keyword>
<comment type="subcellular location">
    <subcellularLocation>
        <location evidence="1">Nucleus</location>
    </subcellularLocation>
</comment>
<sequence>MRNGRFGLIWLAATQTKVLSKRELYAIDISMTCSDILSHIPGYIGKEAVQRPRRFSLYLTSQLMYGSVRVLQKQWEYLFLDVSALLRKCHPEVTSDIDLIILKQDPATIASCVPTSKDYDPFFGNFKEATVDVEAILDIWDSSCVSKYLLGQPQPDIESPPSSVADQMDIQIRDSHVMPIETMLPGEQDLPFMDMENLALFSEDVSLSAEELLSPQLSRILAATDITQTQLSIYRYAPLEETPAVRTAGDMPSTPQKPKRKRRQDVPEEKRAKRKAADQEGLPTAAEELEVAPHVGAPEAAREMPRGHDWLQQQPAIQLSPVSPSLSPVRRRRPRRLIVDQTIQMSREDMKHNMLTSDSTTQPLILPSVVETDLFKTPGSQSLKHPTLTKLWSRNCKLGLRIYDTETESSPSAESPSPPPAGKIACLF</sequence>
<dbReference type="PANTHER" id="PTHR12585:SF27">
    <property type="entry name" value="MEIOTIC RECOMBINATION PROTEIN REC8 HOMOLOG"/>
    <property type="match status" value="1"/>
</dbReference>
<dbReference type="GO" id="GO:0003682">
    <property type="term" value="F:chromatin binding"/>
    <property type="evidence" value="ECO:0007669"/>
    <property type="project" value="TreeGrafter"/>
</dbReference>
<dbReference type="GO" id="GO:0005634">
    <property type="term" value="C:nucleus"/>
    <property type="evidence" value="ECO:0007669"/>
    <property type="project" value="UniProtKB-SubCell"/>
</dbReference>
<proteinExistence type="predicted"/>
<dbReference type="PANTHER" id="PTHR12585">
    <property type="entry name" value="SCC1 / RAD21 FAMILY MEMBER"/>
    <property type="match status" value="1"/>
</dbReference>
<comment type="caution">
    <text evidence="5">The sequence shown here is derived from an EMBL/GenBank/DDBJ whole genome shotgun (WGS) entry which is preliminary data.</text>
</comment>
<dbReference type="CDD" id="cd21794">
    <property type="entry name" value="Rad21_Rec8_M_Rec8"/>
    <property type="match status" value="1"/>
</dbReference>
<evidence type="ECO:0000256" key="3">
    <source>
        <dbReference type="SAM" id="MobiDB-lite"/>
    </source>
</evidence>
<gene>
    <name evidence="5" type="ORF">CUNI_LOCUS15968</name>
</gene>
<dbReference type="AlphaFoldDB" id="A0A8S3ZRD6"/>
<feature type="domain" description="Rad21/Rec8-like protein N-terminal" evidence="4">
    <location>
        <begin position="3"/>
        <end position="92"/>
    </location>
</feature>
<dbReference type="GO" id="GO:0030893">
    <property type="term" value="C:meiotic cohesin complex"/>
    <property type="evidence" value="ECO:0007669"/>
    <property type="project" value="TreeGrafter"/>
</dbReference>
<accession>A0A8S3ZRD6</accession>
<dbReference type="GO" id="GO:0006302">
    <property type="term" value="P:double-strand break repair"/>
    <property type="evidence" value="ECO:0007669"/>
    <property type="project" value="TreeGrafter"/>
</dbReference>
<dbReference type="GO" id="GO:0051177">
    <property type="term" value="P:meiotic sister chromatid cohesion"/>
    <property type="evidence" value="ECO:0007669"/>
    <property type="project" value="TreeGrafter"/>
</dbReference>
<evidence type="ECO:0000256" key="2">
    <source>
        <dbReference type="ARBA" id="ARBA00023242"/>
    </source>
</evidence>
<feature type="non-terminal residue" evidence="5">
    <location>
        <position position="1"/>
    </location>
</feature>
<dbReference type="Pfam" id="PF04825">
    <property type="entry name" value="Rad21_Rec8_N"/>
    <property type="match status" value="1"/>
</dbReference>
<dbReference type="OrthoDB" id="10071381at2759"/>
<evidence type="ECO:0000313" key="5">
    <source>
        <dbReference type="EMBL" id="CAG5130410.1"/>
    </source>
</evidence>
<dbReference type="InterPro" id="IPR006910">
    <property type="entry name" value="Rad21_Rec8_N"/>
</dbReference>
<dbReference type="InterPro" id="IPR039781">
    <property type="entry name" value="Rad21/Rec8-like"/>
</dbReference>
<keyword evidence="6" id="KW-1185">Reference proteome</keyword>
<evidence type="ECO:0000313" key="6">
    <source>
        <dbReference type="Proteomes" id="UP000678393"/>
    </source>
</evidence>
<dbReference type="EMBL" id="CAJHNH020004013">
    <property type="protein sequence ID" value="CAG5130410.1"/>
    <property type="molecule type" value="Genomic_DNA"/>
</dbReference>